<accession>A0AA40V9T4</accession>
<comment type="caution">
    <text evidence="1">The sequence shown here is derived from an EMBL/GenBank/DDBJ whole genome shotgun (WGS) entry which is preliminary data.</text>
</comment>
<reference evidence="1" key="1">
    <citation type="submission" date="2020-02" db="EMBL/GenBank/DDBJ databases">
        <title>Synteny-based analysis reveals conserved mechanism for high triclosan tolerance in Pseudomonas, as well as instances of horizontal transfer.</title>
        <authorList>
            <person name="Mcfarland A.G."/>
            <person name="Bertucci H.K."/>
            <person name="Litmann E."/>
            <person name="Shen J."/>
            <person name="Huttenhower C."/>
            <person name="Hartmann E.M."/>
        </authorList>
    </citation>
    <scope>NUCLEOTIDE SEQUENCE</scope>
    <source>
        <strain evidence="1">109A1</strain>
    </source>
</reference>
<organism evidence="1 2">
    <name type="scientific">Stutzerimonas stutzeri</name>
    <name type="common">Pseudomonas stutzeri</name>
    <dbReference type="NCBI Taxonomy" id="316"/>
    <lineage>
        <taxon>Bacteria</taxon>
        <taxon>Pseudomonadati</taxon>
        <taxon>Pseudomonadota</taxon>
        <taxon>Gammaproteobacteria</taxon>
        <taxon>Pseudomonadales</taxon>
        <taxon>Pseudomonadaceae</taxon>
        <taxon>Stutzerimonas</taxon>
    </lineage>
</organism>
<name>A0AA40V9T4_STUST</name>
<gene>
    <name evidence="1" type="ORF">G7024_25435</name>
</gene>
<sequence length="67" mass="7375">MTNIKTYNAISAKGLNYLTTHGYEIDTTEEPKAILLRSQNLHQETIADSVRAVVRAGAGFNNIPVDE</sequence>
<protein>
    <submittedName>
        <fullName evidence="1">3-phosphoglycerate dehydrogenase</fullName>
    </submittedName>
</protein>
<dbReference type="Proteomes" id="UP001138621">
    <property type="component" value="Unassembled WGS sequence"/>
</dbReference>
<evidence type="ECO:0000313" key="1">
    <source>
        <dbReference type="EMBL" id="MBA1307692.1"/>
    </source>
</evidence>
<evidence type="ECO:0000313" key="2">
    <source>
        <dbReference type="Proteomes" id="UP001138621"/>
    </source>
</evidence>
<dbReference type="AlphaFoldDB" id="A0AA40V9T4"/>
<feature type="non-terminal residue" evidence="1">
    <location>
        <position position="67"/>
    </location>
</feature>
<dbReference type="EMBL" id="JAAMRD010000256">
    <property type="protein sequence ID" value="MBA1307692.1"/>
    <property type="molecule type" value="Genomic_DNA"/>
</dbReference>
<proteinExistence type="predicted"/>